<dbReference type="Gene3D" id="1.10.510.10">
    <property type="entry name" value="Transferase(Phosphotransferase) domain 1"/>
    <property type="match status" value="1"/>
</dbReference>
<feature type="region of interest" description="Disordered" evidence="9">
    <location>
        <begin position="587"/>
        <end position="633"/>
    </location>
</feature>
<feature type="compositionally biased region" description="Low complexity" evidence="9">
    <location>
        <begin position="1052"/>
        <end position="1081"/>
    </location>
</feature>
<dbReference type="GO" id="GO:0005524">
    <property type="term" value="F:ATP binding"/>
    <property type="evidence" value="ECO:0007669"/>
    <property type="project" value="InterPro"/>
</dbReference>
<feature type="region of interest" description="Disordered" evidence="9">
    <location>
        <begin position="1016"/>
        <end position="1217"/>
    </location>
</feature>
<dbReference type="Pfam" id="PF00211">
    <property type="entry name" value="Guanylate_cyc"/>
    <property type="match status" value="1"/>
</dbReference>
<dbReference type="InterPro" id="IPR028082">
    <property type="entry name" value="Peripla_BP_I"/>
</dbReference>
<dbReference type="PANTHER" id="PTHR11920">
    <property type="entry name" value="GUANYLYL CYCLASE"/>
    <property type="match status" value="1"/>
</dbReference>
<dbReference type="SUPFAM" id="SSF56112">
    <property type="entry name" value="Protein kinase-like (PK-like)"/>
    <property type="match status" value="1"/>
</dbReference>
<evidence type="ECO:0000256" key="3">
    <source>
        <dbReference type="ARBA" id="ARBA00022692"/>
    </source>
</evidence>
<feature type="region of interest" description="Disordered" evidence="9">
    <location>
        <begin position="832"/>
        <end position="880"/>
    </location>
</feature>
<evidence type="ECO:0000256" key="8">
    <source>
        <dbReference type="ARBA" id="ARBA00023293"/>
    </source>
</evidence>
<feature type="region of interest" description="Disordered" evidence="9">
    <location>
        <begin position="1239"/>
        <end position="1287"/>
    </location>
</feature>
<protein>
    <recommendedName>
        <fullName evidence="2">guanylate cyclase</fullName>
        <ecNumber evidence="2">4.6.1.2</ecNumber>
    </recommendedName>
</protein>
<feature type="compositionally biased region" description="Gly residues" evidence="9">
    <location>
        <begin position="443"/>
        <end position="452"/>
    </location>
</feature>
<evidence type="ECO:0000256" key="9">
    <source>
        <dbReference type="SAM" id="MobiDB-lite"/>
    </source>
</evidence>
<keyword evidence="6 10" id="KW-0472">Membrane</keyword>
<evidence type="ECO:0000256" key="7">
    <source>
        <dbReference type="ARBA" id="ARBA00023239"/>
    </source>
</evidence>
<accession>A0A836BYA3</accession>
<feature type="compositionally biased region" description="Polar residues" evidence="9">
    <location>
        <begin position="1241"/>
        <end position="1251"/>
    </location>
</feature>
<name>A0A836BYA3_9CHLO</name>
<evidence type="ECO:0000313" key="13">
    <source>
        <dbReference type="EMBL" id="KAG2493616.1"/>
    </source>
</evidence>
<evidence type="ECO:0000259" key="12">
    <source>
        <dbReference type="PROSITE" id="PS50125"/>
    </source>
</evidence>
<feature type="compositionally biased region" description="Polar residues" evidence="9">
    <location>
        <begin position="1409"/>
        <end position="1421"/>
    </location>
</feature>
<keyword evidence="7" id="KW-0456">Lyase</keyword>
<dbReference type="PANTHER" id="PTHR11920:SF335">
    <property type="entry name" value="GUANYLATE CYCLASE"/>
    <property type="match status" value="1"/>
</dbReference>
<dbReference type="GO" id="GO:0004383">
    <property type="term" value="F:guanylate cyclase activity"/>
    <property type="evidence" value="ECO:0007669"/>
    <property type="project" value="UniProtKB-EC"/>
</dbReference>
<evidence type="ECO:0000256" key="4">
    <source>
        <dbReference type="ARBA" id="ARBA00022741"/>
    </source>
</evidence>
<keyword evidence="5 10" id="KW-1133">Transmembrane helix</keyword>
<gene>
    <name evidence="13" type="ORF">HYH03_008133</name>
</gene>
<feature type="region of interest" description="Disordered" evidence="9">
    <location>
        <begin position="714"/>
        <end position="769"/>
    </location>
</feature>
<dbReference type="CDD" id="cd07302">
    <property type="entry name" value="CHD"/>
    <property type="match status" value="1"/>
</dbReference>
<feature type="region of interest" description="Disordered" evidence="9">
    <location>
        <begin position="646"/>
        <end position="680"/>
    </location>
</feature>
<feature type="compositionally biased region" description="Low complexity" evidence="9">
    <location>
        <begin position="1200"/>
        <end position="1217"/>
    </location>
</feature>
<feature type="region of interest" description="Disordered" evidence="9">
    <location>
        <begin position="2087"/>
        <end position="2165"/>
    </location>
</feature>
<dbReference type="EC" id="4.6.1.2" evidence="2"/>
<dbReference type="SUPFAM" id="SSF55073">
    <property type="entry name" value="Nucleotide cyclase"/>
    <property type="match status" value="1"/>
</dbReference>
<feature type="region of interest" description="Disordered" evidence="9">
    <location>
        <begin position="427"/>
        <end position="467"/>
    </location>
</feature>
<feature type="compositionally biased region" description="Pro residues" evidence="9">
    <location>
        <begin position="1144"/>
        <end position="1164"/>
    </location>
</feature>
<dbReference type="GO" id="GO:0007168">
    <property type="term" value="P:receptor guanylyl cyclase signaling pathway"/>
    <property type="evidence" value="ECO:0007669"/>
    <property type="project" value="TreeGrafter"/>
</dbReference>
<dbReference type="GO" id="GO:0005886">
    <property type="term" value="C:plasma membrane"/>
    <property type="evidence" value="ECO:0007669"/>
    <property type="project" value="TreeGrafter"/>
</dbReference>
<sequence>MTVSSGYALALESFGKDSPALVIRDRRGVRYPFQFAHQTLDNGCSTAVHALVSGNLLASSRVQFGLGSSIEYTSVESELYDGAGRILMHCCAPDVVYEQDLAYVYGVQSPSRSYAAQGLRFMVMTGAVRQLAVLYRTDDPYSAAVCQGAIASAVAMQQGGMAPNLQMALVLPYSAVNISSVGADPAEYYRGLARQVVAAKADGVVACDGYAESGALVGAMNEAKQYLRGFFLATGPPQASWVAKLGSLAEGLLGAAQWHAAMRYTPTPANPAADPADAATALALELLGSSSAYTASYAAQFSGAVPDARAAAASAAFLSLALAISTAFTMCDLSRVQTSDQLLFSPGLLDCDAPRDKHGQLYFGPVYGNVTGYELVRASLSQLRFDSFFGPVSFDQLRRNSELSPGTIQILNGRTEVIFPVEAASRSGVMPSTNSNGGPSAENGGGGTGGGPYVPPSATAGPMPSEDQVVGSLTKEAAITVLVLVVVVLALVALMTVLLLRRRKLRRQRQPLDQLVAISYNDLTDIRAPVQVMSGWPPDFETGYAKLKGQYVALRPLVDYYSSRPDRNALREDQFLLKGQLLQRPRFTSMRTTPPPGSLHASIPGAGPDGRPVHSSSGACVPPNGPASSSGGGVHVPSGFPLGTTRLGSATAPGALDPHGLNPGGGGEGGHHPMVDGRASTGSRGLAFVRALTTLSFKQRVRQLQAFTTFRSDRPLPSLLEPQGPGGALQGALAPGSAPPGAGGSGPGGSSSGAATGHGGVPGGALAGSPAASTESVAVIANGRTPPPLAAVACGTGTPAIREGAASRLRRASTCRREAEERTSAAAAAAVAAASSSADRPGAARGPLSVVGRRASGTGRDPNTHVTPGAGTLFTGGGASRSSSEAVAAMAGREGSAVGRVGSAASLSLGPGVGAGLRRILQVHHLVPGLGGLAGAGSPFQGGPNNSQDGGGANTSAEGPASESGAPQPRDSLGAAVSAAAASATLRPGGGFPNGGGMRSGSVSVGSLRLRAIASPLQSPSSASRQFRPGADGPLASRPSGEIGARAPSCLGAGEAEGARGAAPGAAQPAPSSPATNPSGAFGSGFGCGAGLPPLPPQPPGPPPSLPASVLPPPALIHPHPSIGPASGGSFSGFGGPGHSSGPLPAPLPAYILPPPNADSPGPPRAGHNYPLQPPGSPAFRSSAGGALTQGGGGGGGGSANPASAAMLGGNSSSSGLGPPGSSAFVNLGTTLSCNLDGRSSYGSTTPSTRVSASGLAAPSLSGGGGAEASMTRGMGGPPPSAAGSGVSASSVAAAAAAGSRPARFSNGGGGVPVSLPMPPAPPGWGVAGGVTVMPGGGSQRLPQLLETEGPPTSREAGTASYGTSGGGNPLREGSSKNFGVAGGASLDLLGTGQHNAAGTSPDGEDASNHGSAQQRTSSRSGFCPRPLQIDPNAFAEGPPTIDGGPVTTESRAGADADGGPDGPNGARNATRALNRVGSLPFAFSQAANAAFVAQPGPEASPTGLELATPMLGPGGYVSANHRSGPSQIGGTPPNALVAGGTGSGVGGWAGRRLISSKKQLAHIIWRLTRLQHPNVLPVLGIVWDFAGLPVPVLVTQYEEFGSLSGLLDNSTVVIDISRRLDIINDVANALRYLYAQDDLIFNGLLGANNWRVYLDKRFKAKVEVTIASIALESPVFQRGTRPHSATHPSGPPAADGAHPGEPEPSAVFRPYGDMYGKMPGVESAEPDDVYQFGLMALTLLVDTPVSLLGPSLEQLEAVRAVSATLADVVDACTASEAADRPTFADIVGALATVTISTPPPFLEEEGGDGGKGGGVSSKRQPQGFRVGGMSEEELYEAFPPSVAEALKQGKEPPAEPHEEVSIFFSDIVGYTNHCSRLQTHEVMDMLNRLYTRFDAIIKDLQLFKVDVIGDAYLAVGNIRVRQPDSHARRLLQFAFQAIQVANSEPVCVTRPELGTISIRVGLHVGPVMACVVGTMNRRYSLFGNTVNVASRMESTSEPNKVQCTTAYKQLVRRQWPEAVARSRGFRNIKGKGLMETFFLFPPDTPISAIGPSVLTEELELASRASSEGSLAHHLANLNLKRFQTLPRPRPLLVPPTDGRMETDPGSGGERGERGAEGGVSSARGPGPGGSSGALGDAMTPTKQRAAQSARYPLVRSLGSALQSP</sequence>
<dbReference type="InterPro" id="IPR000719">
    <property type="entry name" value="Prot_kinase_dom"/>
</dbReference>
<dbReference type="OrthoDB" id="548114at2759"/>
<evidence type="ECO:0000256" key="1">
    <source>
        <dbReference type="ARBA" id="ARBA00004167"/>
    </source>
</evidence>
<feature type="region of interest" description="Disordered" evidence="9">
    <location>
        <begin position="1798"/>
        <end position="1822"/>
    </location>
</feature>
<feature type="region of interest" description="Disordered" evidence="9">
    <location>
        <begin position="937"/>
        <end position="979"/>
    </location>
</feature>
<dbReference type="PROSITE" id="PS50125">
    <property type="entry name" value="GUANYLATE_CYCLASE_2"/>
    <property type="match status" value="1"/>
</dbReference>
<keyword evidence="4" id="KW-0547">Nucleotide-binding</keyword>
<feature type="compositionally biased region" description="Gly residues" evidence="9">
    <location>
        <begin position="1126"/>
        <end position="1139"/>
    </location>
</feature>
<dbReference type="SMART" id="SM00044">
    <property type="entry name" value="CYCc"/>
    <property type="match status" value="1"/>
</dbReference>
<feature type="compositionally biased region" description="Gly residues" evidence="9">
    <location>
        <begin position="1188"/>
        <end position="1199"/>
    </location>
</feature>
<feature type="compositionally biased region" description="Polar residues" evidence="9">
    <location>
        <begin position="1016"/>
        <end position="1025"/>
    </location>
</feature>
<evidence type="ECO:0000259" key="11">
    <source>
        <dbReference type="PROSITE" id="PS50011"/>
    </source>
</evidence>
<feature type="region of interest" description="Disordered" evidence="9">
    <location>
        <begin position="1327"/>
        <end position="1470"/>
    </location>
</feature>
<evidence type="ECO:0000256" key="5">
    <source>
        <dbReference type="ARBA" id="ARBA00022989"/>
    </source>
</evidence>
<feature type="domain" description="Guanylate cyclase" evidence="12">
    <location>
        <begin position="1862"/>
        <end position="1994"/>
    </location>
</feature>
<dbReference type="FunFam" id="3.30.70.1230:FF:000107">
    <property type="entry name" value="Guanylate cyclase"/>
    <property type="match status" value="1"/>
</dbReference>
<dbReference type="InterPro" id="IPR050401">
    <property type="entry name" value="Cyclic_nucleotide_synthase"/>
</dbReference>
<reference evidence="13" key="1">
    <citation type="journal article" date="2020" name="bioRxiv">
        <title>Comparative genomics of Chlamydomonas.</title>
        <authorList>
            <person name="Craig R.J."/>
            <person name="Hasan A.R."/>
            <person name="Ness R.W."/>
            <person name="Keightley P.D."/>
        </authorList>
    </citation>
    <scope>NUCLEOTIDE SEQUENCE</scope>
    <source>
        <strain evidence="13">CCAP 11/70</strain>
    </source>
</reference>
<feature type="compositionally biased region" description="Low complexity" evidence="9">
    <location>
        <begin position="1452"/>
        <end position="1470"/>
    </location>
</feature>
<dbReference type="InterPro" id="IPR029787">
    <property type="entry name" value="Nucleotide_cyclase"/>
</dbReference>
<feature type="compositionally biased region" description="Low complexity" evidence="9">
    <location>
        <begin position="1252"/>
        <end position="1261"/>
    </location>
</feature>
<feature type="compositionally biased region" description="Gly residues" evidence="9">
    <location>
        <begin position="741"/>
        <end position="766"/>
    </location>
</feature>
<feature type="transmembrane region" description="Helical" evidence="10">
    <location>
        <begin position="477"/>
        <end position="500"/>
    </location>
</feature>
<dbReference type="InterPro" id="IPR001054">
    <property type="entry name" value="A/G_cyclase"/>
</dbReference>
<feature type="region of interest" description="Disordered" evidence="9">
    <location>
        <begin position="1678"/>
        <end position="1710"/>
    </location>
</feature>
<dbReference type="GO" id="GO:0035556">
    <property type="term" value="P:intracellular signal transduction"/>
    <property type="evidence" value="ECO:0007669"/>
    <property type="project" value="InterPro"/>
</dbReference>
<dbReference type="GO" id="GO:0004672">
    <property type="term" value="F:protein kinase activity"/>
    <property type="evidence" value="ECO:0007669"/>
    <property type="project" value="InterPro"/>
</dbReference>
<keyword evidence="8" id="KW-0141">cGMP biosynthesis</keyword>
<evidence type="ECO:0000256" key="10">
    <source>
        <dbReference type="SAM" id="Phobius"/>
    </source>
</evidence>
<dbReference type="Gene3D" id="3.30.70.1230">
    <property type="entry name" value="Nucleotide cyclase"/>
    <property type="match status" value="1"/>
</dbReference>
<comment type="subcellular location">
    <subcellularLocation>
        <location evidence="1">Membrane</location>
        <topology evidence="1">Single-pass membrane protein</topology>
    </subcellularLocation>
</comment>
<feature type="compositionally biased region" description="Pro residues" evidence="9">
    <location>
        <begin position="1093"/>
        <end position="1116"/>
    </location>
</feature>
<feature type="domain" description="Protein kinase" evidence="11">
    <location>
        <begin position="1471"/>
        <end position="1803"/>
    </location>
</feature>
<evidence type="ECO:0000313" key="14">
    <source>
        <dbReference type="Proteomes" id="UP000612055"/>
    </source>
</evidence>
<organism evidence="13 14">
    <name type="scientific">Edaphochlamys debaryana</name>
    <dbReference type="NCBI Taxonomy" id="47281"/>
    <lineage>
        <taxon>Eukaryota</taxon>
        <taxon>Viridiplantae</taxon>
        <taxon>Chlorophyta</taxon>
        <taxon>core chlorophytes</taxon>
        <taxon>Chlorophyceae</taxon>
        <taxon>CS clade</taxon>
        <taxon>Chlamydomonadales</taxon>
        <taxon>Chlamydomonadales incertae sedis</taxon>
        <taxon>Edaphochlamys</taxon>
    </lineage>
</organism>
<keyword evidence="14" id="KW-1185">Reference proteome</keyword>
<evidence type="ECO:0000256" key="2">
    <source>
        <dbReference type="ARBA" id="ARBA00012202"/>
    </source>
</evidence>
<dbReference type="PROSITE" id="PS50011">
    <property type="entry name" value="PROTEIN_KINASE_DOM"/>
    <property type="match status" value="1"/>
</dbReference>
<evidence type="ECO:0000256" key="6">
    <source>
        <dbReference type="ARBA" id="ARBA00023136"/>
    </source>
</evidence>
<dbReference type="EMBL" id="JAEHOE010000036">
    <property type="protein sequence ID" value="KAG2493616.1"/>
    <property type="molecule type" value="Genomic_DNA"/>
</dbReference>
<keyword evidence="3 10" id="KW-0812">Transmembrane</keyword>
<dbReference type="SUPFAM" id="SSF53822">
    <property type="entry name" value="Periplasmic binding protein-like I"/>
    <property type="match status" value="1"/>
</dbReference>
<dbReference type="GO" id="GO:0001653">
    <property type="term" value="F:peptide receptor activity"/>
    <property type="evidence" value="ECO:0007669"/>
    <property type="project" value="TreeGrafter"/>
</dbReference>
<dbReference type="GO" id="GO:0004016">
    <property type="term" value="F:adenylate cyclase activity"/>
    <property type="evidence" value="ECO:0007669"/>
    <property type="project" value="TreeGrafter"/>
</dbReference>
<feature type="compositionally biased region" description="Low complexity" evidence="9">
    <location>
        <begin position="730"/>
        <end position="740"/>
    </location>
</feature>
<dbReference type="Gene3D" id="3.40.50.2300">
    <property type="match status" value="2"/>
</dbReference>
<dbReference type="Proteomes" id="UP000612055">
    <property type="component" value="Unassembled WGS sequence"/>
</dbReference>
<proteinExistence type="predicted"/>
<dbReference type="InterPro" id="IPR011009">
    <property type="entry name" value="Kinase-like_dom_sf"/>
</dbReference>
<comment type="caution">
    <text evidence="13">The sequence shown here is derived from an EMBL/GenBank/DDBJ whole genome shotgun (WGS) entry which is preliminary data.</text>
</comment>